<dbReference type="InterPro" id="IPR041645">
    <property type="entry name" value="ADAMTS_CR_2"/>
</dbReference>
<feature type="binding site" evidence="10">
    <location>
        <position position="401"/>
    </location>
    <ligand>
        <name>Zn(2+)</name>
        <dbReference type="ChEBI" id="CHEBI:29105"/>
        <note>catalytic</note>
    </ligand>
</feature>
<dbReference type="Gene3D" id="3.40.1620.60">
    <property type="match status" value="1"/>
</dbReference>
<evidence type="ECO:0000256" key="8">
    <source>
        <dbReference type="ARBA" id="ARBA00023157"/>
    </source>
</evidence>
<name>A0A553NSM1_TIGCA</name>
<dbReference type="PROSITE" id="PS50215">
    <property type="entry name" value="ADAM_MEPRO"/>
    <property type="match status" value="1"/>
</dbReference>
<dbReference type="OMA" id="ATHICSA"/>
<dbReference type="SUPFAM" id="SSF55486">
    <property type="entry name" value="Metalloproteases ('zincins'), catalytic domain"/>
    <property type="match status" value="1"/>
</dbReference>
<keyword evidence="15" id="KW-1185">Reference proteome</keyword>
<feature type="region of interest" description="Disordered" evidence="11">
    <location>
        <begin position="399"/>
        <end position="420"/>
    </location>
</feature>
<dbReference type="Pfam" id="PF01562">
    <property type="entry name" value="Pep_M12B_propep"/>
    <property type="match status" value="1"/>
</dbReference>
<evidence type="ECO:0000256" key="3">
    <source>
        <dbReference type="ARBA" id="ARBA00022729"/>
    </source>
</evidence>
<keyword evidence="7" id="KW-0482">Metalloprotease</keyword>
<evidence type="ECO:0000256" key="4">
    <source>
        <dbReference type="ARBA" id="ARBA00022737"/>
    </source>
</evidence>
<keyword evidence="1" id="KW-0645">Protease</keyword>
<dbReference type="Gene3D" id="3.40.390.10">
    <property type="entry name" value="Collagenase (Catalytic Domain)"/>
    <property type="match status" value="1"/>
</dbReference>
<evidence type="ECO:0000256" key="12">
    <source>
        <dbReference type="SAM" id="SignalP"/>
    </source>
</evidence>
<evidence type="ECO:0000313" key="15">
    <source>
        <dbReference type="Proteomes" id="UP000318571"/>
    </source>
</evidence>
<feature type="active site" evidence="10">
    <location>
        <position position="392"/>
    </location>
</feature>
<evidence type="ECO:0000256" key="7">
    <source>
        <dbReference type="ARBA" id="ARBA00023049"/>
    </source>
</evidence>
<keyword evidence="3 12" id="KW-0732">Signal</keyword>
<feature type="chain" id="PRO_5022067683" description="Peptidase M12B domain-containing protein" evidence="12">
    <location>
        <begin position="23"/>
        <end position="847"/>
    </location>
</feature>
<evidence type="ECO:0000256" key="2">
    <source>
        <dbReference type="ARBA" id="ARBA00022723"/>
    </source>
</evidence>
<feature type="binding site" evidence="10">
    <location>
        <position position="395"/>
    </location>
    <ligand>
        <name>Zn(2+)</name>
        <dbReference type="ChEBI" id="CHEBI:29105"/>
        <note>catalytic</note>
    </ligand>
</feature>
<keyword evidence="2 10" id="KW-0479">Metal-binding</keyword>
<feature type="signal peptide" evidence="12">
    <location>
        <begin position="1"/>
        <end position="22"/>
    </location>
</feature>
<dbReference type="GO" id="GO:0006508">
    <property type="term" value="P:proteolysis"/>
    <property type="evidence" value="ECO:0007669"/>
    <property type="project" value="UniProtKB-KW"/>
</dbReference>
<evidence type="ECO:0000256" key="6">
    <source>
        <dbReference type="ARBA" id="ARBA00022833"/>
    </source>
</evidence>
<dbReference type="AlphaFoldDB" id="A0A553NSM1"/>
<dbReference type="GO" id="GO:0004222">
    <property type="term" value="F:metalloendopeptidase activity"/>
    <property type="evidence" value="ECO:0007669"/>
    <property type="project" value="InterPro"/>
</dbReference>
<evidence type="ECO:0000256" key="11">
    <source>
        <dbReference type="SAM" id="MobiDB-lite"/>
    </source>
</evidence>
<gene>
    <name evidence="14" type="ORF">TCAL_01369</name>
</gene>
<dbReference type="Proteomes" id="UP000318571">
    <property type="component" value="Chromosome 1"/>
</dbReference>
<dbReference type="Pfam" id="PF17771">
    <property type="entry name" value="ADAMTS_CR_2"/>
    <property type="match status" value="1"/>
</dbReference>
<keyword evidence="6 10" id="KW-0862">Zinc</keyword>
<proteinExistence type="predicted"/>
<dbReference type="InterPro" id="IPR001590">
    <property type="entry name" value="Peptidase_M12B"/>
</dbReference>
<dbReference type="EMBL" id="VCGU01000010">
    <property type="protein sequence ID" value="TRY68431.1"/>
    <property type="molecule type" value="Genomic_DNA"/>
</dbReference>
<keyword evidence="8" id="KW-1015">Disulfide bond</keyword>
<keyword evidence="9" id="KW-0325">Glycoprotein</keyword>
<accession>A0A553NSM1</accession>
<sequence length="847" mass="94029">MANRHPRGIFLIFLALLGSNLGFIHKHMSKDELGMYFQTSQHDKVDSNSYTVAAIKRQSVLAKRSENGETPDLAVSLEAFGQKFHLNLIKNKHLTHNETTLQMTTPEGTTTSKISKELQHCFYQVKDDRHFGGISTCFNSYEGFFLDGDSVLEISPLTKQLAQKVKRSKRSKPMDSPVEAAQYHLIKRTKLHEFRERFGPLERSINKKMTNDDEFIMAKRSWRSCGKPDLYLKLGITMDKEAFRIFNYQKQLLNKNVISSIILVVVNGMNAIYHHPTLGRNVIFVVNDIEIMDGVSPYHSNGERNNLLRAFCNYHTSKNKDRKYDLGVLFSGIDMWAPIGKNKSMSTMGLSAVGTVCNPLWSCVIAETGVRDAYGQAYPSTGFNIVYITGHEIGHNIGLHHDGFEQPKDPQEPPNRKKPDIFKNCNKNGFVMSPSRGPEGETPWSDCSRNFICNYIDAPCMEDKAVAPNEFDHSLRYGLTPGMYYTARDHCKFLMDGDKSAHAINNNMADICDKGIQCELPSKNRVEYSGPALQGTPCGAGKFCMNNECIGATGRQAVLEPSWGDWKEEGGCLGGCVSESKGYQTFTRSCQFQGEGAKEGDCVGPTTKVELCDSPDKSGCLVEGTAVGYASAACTAIKTDFEAVFGKWISGQGFQKEYDETDANRACQIYCTASKGGSKSPAEVMTKFNRLDLGYFPDGTPCHKVRDSTFYCQGRACVNPSGRGQRSSSKGGQVVTNVGFQPSANVDKYLTLDENGNPLSEIIPEFGEDHDHAPESLFGGHIHEQKCRNRRHGLAIPFGRMQYTISLQHLKQAGLAYFLVGTAKELMGGKISVQILLNIIDPILPIL</sequence>
<dbReference type="GO" id="GO:0046872">
    <property type="term" value="F:metal ion binding"/>
    <property type="evidence" value="ECO:0007669"/>
    <property type="project" value="UniProtKB-KW"/>
</dbReference>
<protein>
    <recommendedName>
        <fullName evidence="13">Peptidase M12B domain-containing protein</fullName>
    </recommendedName>
</protein>
<evidence type="ECO:0000256" key="9">
    <source>
        <dbReference type="ARBA" id="ARBA00023180"/>
    </source>
</evidence>
<keyword evidence="4" id="KW-0677">Repeat</keyword>
<evidence type="ECO:0000313" key="14">
    <source>
        <dbReference type="EMBL" id="TRY68431.1"/>
    </source>
</evidence>
<keyword evidence="5" id="KW-0378">Hydrolase</keyword>
<comment type="caution">
    <text evidence="10">Lacks conserved residue(s) required for the propagation of feature annotation.</text>
</comment>
<reference evidence="14 15" key="1">
    <citation type="journal article" date="2018" name="Nat. Ecol. Evol.">
        <title>Genomic signatures of mitonuclear coevolution across populations of Tigriopus californicus.</title>
        <authorList>
            <person name="Barreto F.S."/>
            <person name="Watson E.T."/>
            <person name="Lima T.G."/>
            <person name="Willett C.S."/>
            <person name="Edmands S."/>
            <person name="Li W."/>
            <person name="Burton R.S."/>
        </authorList>
    </citation>
    <scope>NUCLEOTIDE SEQUENCE [LARGE SCALE GENOMIC DNA]</scope>
    <source>
        <strain evidence="14 15">San Diego</strain>
    </source>
</reference>
<feature type="domain" description="Peptidase M12B" evidence="13">
    <location>
        <begin position="230"/>
        <end position="456"/>
    </location>
</feature>
<feature type="binding site" evidence="10">
    <location>
        <position position="391"/>
    </location>
    <ligand>
        <name>Zn(2+)</name>
        <dbReference type="ChEBI" id="CHEBI:29105"/>
        <note>catalytic</note>
    </ligand>
</feature>
<evidence type="ECO:0000256" key="10">
    <source>
        <dbReference type="PROSITE-ProRule" id="PRU00276"/>
    </source>
</evidence>
<dbReference type="Pfam" id="PF13574">
    <property type="entry name" value="Reprolysin_2"/>
    <property type="match status" value="1"/>
</dbReference>
<evidence type="ECO:0000259" key="13">
    <source>
        <dbReference type="PROSITE" id="PS50215"/>
    </source>
</evidence>
<dbReference type="InterPro" id="IPR002870">
    <property type="entry name" value="Peptidase_M12B_N"/>
</dbReference>
<dbReference type="InterPro" id="IPR024079">
    <property type="entry name" value="MetalloPept_cat_dom_sf"/>
</dbReference>
<dbReference type="PANTHER" id="PTHR11905">
    <property type="entry name" value="ADAM A DISINTEGRIN AND METALLOPROTEASE DOMAIN"/>
    <property type="match status" value="1"/>
</dbReference>
<evidence type="ECO:0000256" key="1">
    <source>
        <dbReference type="ARBA" id="ARBA00022670"/>
    </source>
</evidence>
<organism evidence="14 15">
    <name type="scientific">Tigriopus californicus</name>
    <name type="common">Marine copepod</name>
    <dbReference type="NCBI Taxonomy" id="6832"/>
    <lineage>
        <taxon>Eukaryota</taxon>
        <taxon>Metazoa</taxon>
        <taxon>Ecdysozoa</taxon>
        <taxon>Arthropoda</taxon>
        <taxon>Crustacea</taxon>
        <taxon>Multicrustacea</taxon>
        <taxon>Hexanauplia</taxon>
        <taxon>Copepoda</taxon>
        <taxon>Harpacticoida</taxon>
        <taxon>Harpacticidae</taxon>
        <taxon>Tigriopus</taxon>
    </lineage>
</organism>
<comment type="caution">
    <text evidence="14">The sequence shown here is derived from an EMBL/GenBank/DDBJ whole genome shotgun (WGS) entry which is preliminary data.</text>
</comment>
<dbReference type="PANTHER" id="PTHR11905:SF247">
    <property type="entry name" value="PEPTIDASE M12B DOMAIN-CONTAINING PROTEIN"/>
    <property type="match status" value="1"/>
</dbReference>
<evidence type="ECO:0000256" key="5">
    <source>
        <dbReference type="ARBA" id="ARBA00022801"/>
    </source>
</evidence>